<gene>
    <name evidence="1" type="ORF">S03H2_31968</name>
</gene>
<protein>
    <submittedName>
        <fullName evidence="1">Uncharacterized protein</fullName>
    </submittedName>
</protein>
<proteinExistence type="predicted"/>
<sequence length="54" mass="6568">TYIRYRYNPREGNDFYIVYDEGLNTDREREIPVLPRASNRTIMLKYSYTFNIGL</sequence>
<evidence type="ECO:0000313" key="1">
    <source>
        <dbReference type="EMBL" id="GAH52410.1"/>
    </source>
</evidence>
<dbReference type="EMBL" id="BARU01019414">
    <property type="protein sequence ID" value="GAH52410.1"/>
    <property type="molecule type" value="Genomic_DNA"/>
</dbReference>
<organism evidence="1">
    <name type="scientific">marine sediment metagenome</name>
    <dbReference type="NCBI Taxonomy" id="412755"/>
    <lineage>
        <taxon>unclassified sequences</taxon>
        <taxon>metagenomes</taxon>
        <taxon>ecological metagenomes</taxon>
    </lineage>
</organism>
<dbReference type="AlphaFoldDB" id="X1H5P8"/>
<reference evidence="1" key="1">
    <citation type="journal article" date="2014" name="Front. Microbiol.">
        <title>High frequency of phylogenetically diverse reductive dehalogenase-homologous genes in deep subseafloor sedimentary metagenomes.</title>
        <authorList>
            <person name="Kawai M."/>
            <person name="Futagami T."/>
            <person name="Toyoda A."/>
            <person name="Takaki Y."/>
            <person name="Nishi S."/>
            <person name="Hori S."/>
            <person name="Arai W."/>
            <person name="Tsubouchi T."/>
            <person name="Morono Y."/>
            <person name="Uchiyama I."/>
            <person name="Ito T."/>
            <person name="Fujiyama A."/>
            <person name="Inagaki F."/>
            <person name="Takami H."/>
        </authorList>
    </citation>
    <scope>NUCLEOTIDE SEQUENCE</scope>
    <source>
        <strain evidence="1">Expedition CK06-06</strain>
    </source>
</reference>
<comment type="caution">
    <text evidence="1">The sequence shown here is derived from an EMBL/GenBank/DDBJ whole genome shotgun (WGS) entry which is preliminary data.</text>
</comment>
<feature type="non-terminal residue" evidence="1">
    <location>
        <position position="1"/>
    </location>
</feature>
<name>X1H5P8_9ZZZZ</name>
<accession>X1H5P8</accession>